<protein>
    <submittedName>
        <fullName evidence="1">Uncharacterized protein</fullName>
    </submittedName>
</protein>
<proteinExistence type="predicted"/>
<dbReference type="EMBL" id="AKQH01000004">
    <property type="protein sequence ID" value="EJC29744.1"/>
    <property type="molecule type" value="Genomic_DNA"/>
</dbReference>
<accession>J0GWX0</accession>
<organism evidence="1 2">
    <name type="scientific">Helicobacter pylori Hp P-11b</name>
    <dbReference type="NCBI Taxonomy" id="992106"/>
    <lineage>
        <taxon>Bacteria</taxon>
        <taxon>Pseudomonadati</taxon>
        <taxon>Campylobacterota</taxon>
        <taxon>Epsilonproteobacteria</taxon>
        <taxon>Campylobacterales</taxon>
        <taxon>Helicobacteraceae</taxon>
        <taxon>Helicobacter</taxon>
    </lineage>
</organism>
<evidence type="ECO:0000313" key="2">
    <source>
        <dbReference type="Proteomes" id="UP000005601"/>
    </source>
</evidence>
<evidence type="ECO:0000313" key="1">
    <source>
        <dbReference type="EMBL" id="EJC29744.1"/>
    </source>
</evidence>
<dbReference type="Proteomes" id="UP000005601">
    <property type="component" value="Unassembled WGS sequence"/>
</dbReference>
<sequence length="40" mass="4589">MKADTTMKASLPNKDLITKDLTASHIKAWANPQFLYYNTF</sequence>
<dbReference type="PATRIC" id="fig|992106.3.peg.837"/>
<reference evidence="1 2" key="1">
    <citation type="submission" date="2012-05" db="EMBL/GenBank/DDBJ databases">
        <title>Genome sequence of Helicobacter pylori Hp P-11b.</title>
        <authorList>
            <person name="Blanchard T.G."/>
            <person name="Czinn S.J."/>
            <person name="McCracken C."/>
            <person name="Abolude K."/>
            <person name="Maroo A."/>
            <person name="Santana-Cruz I."/>
            <person name="Tallon L.J."/>
            <person name="Ficke F.W.F."/>
        </authorList>
    </citation>
    <scope>NUCLEOTIDE SEQUENCE [LARGE SCALE GENOMIC DNA]</scope>
    <source>
        <strain evidence="1 2">Hp P-11b</strain>
    </source>
</reference>
<comment type="caution">
    <text evidence="1">The sequence shown here is derived from an EMBL/GenBank/DDBJ whole genome shotgun (WGS) entry which is preliminary data.</text>
</comment>
<name>J0GWX0_HELPX</name>
<dbReference type="AlphaFoldDB" id="J0GWX0"/>
<gene>
    <name evidence="1" type="ORF">HPHPP11B_0859</name>
</gene>